<proteinExistence type="predicted"/>
<dbReference type="Proteomes" id="UP000494301">
    <property type="component" value="Unassembled WGS sequence"/>
</dbReference>
<dbReference type="AlphaFoldDB" id="A0A6J5JKC6"/>
<organism evidence="1 2">
    <name type="scientific">Burkholderia aenigmatica</name>
    <dbReference type="NCBI Taxonomy" id="2015348"/>
    <lineage>
        <taxon>Bacteria</taxon>
        <taxon>Pseudomonadati</taxon>
        <taxon>Pseudomonadota</taxon>
        <taxon>Betaproteobacteria</taxon>
        <taxon>Burkholderiales</taxon>
        <taxon>Burkholderiaceae</taxon>
        <taxon>Burkholderia</taxon>
        <taxon>Burkholderia cepacia complex</taxon>
    </lineage>
</organism>
<evidence type="ECO:0000313" key="2">
    <source>
        <dbReference type="Proteomes" id="UP000494301"/>
    </source>
</evidence>
<gene>
    <name evidence="1" type="ORF">BLA3211_06901</name>
</gene>
<dbReference type="PROSITE" id="PS51257">
    <property type="entry name" value="PROKAR_LIPOPROTEIN"/>
    <property type="match status" value="1"/>
</dbReference>
<reference evidence="1 2" key="1">
    <citation type="submission" date="2020-04" db="EMBL/GenBank/DDBJ databases">
        <authorList>
            <person name="Depoorter E."/>
        </authorList>
    </citation>
    <scope>NUCLEOTIDE SEQUENCE [LARGE SCALE GENOMIC DNA]</scope>
    <source>
        <strain evidence="1 2">BCC0217</strain>
    </source>
</reference>
<protein>
    <recommendedName>
        <fullName evidence="3">Lipoprotein</fullName>
    </recommendedName>
</protein>
<accession>A0A6J5JKC6</accession>
<dbReference type="EMBL" id="CABWIL020000032">
    <property type="protein sequence ID" value="CAB3972304.1"/>
    <property type="molecule type" value="Genomic_DNA"/>
</dbReference>
<sequence>MKIAALICAVLALAACREDIPDNRILLDRDGCAFFARPGVGDTTFLKRLPDADEPRCKLGGKGA</sequence>
<evidence type="ECO:0008006" key="3">
    <source>
        <dbReference type="Google" id="ProtNLM"/>
    </source>
</evidence>
<evidence type="ECO:0000313" key="1">
    <source>
        <dbReference type="EMBL" id="CAB3972304.1"/>
    </source>
</evidence>
<dbReference type="RefSeq" id="WP_175223109.1">
    <property type="nucleotide sequence ID" value="NZ_CABWIL020000032.1"/>
</dbReference>
<name>A0A6J5JKC6_9BURK</name>